<name>C7M4A6_CAPOD</name>
<evidence type="ECO:0008006" key="4">
    <source>
        <dbReference type="Google" id="ProtNLM"/>
    </source>
</evidence>
<keyword evidence="1" id="KW-0812">Transmembrane</keyword>
<feature type="transmembrane region" description="Helical" evidence="1">
    <location>
        <begin position="95"/>
        <end position="115"/>
    </location>
</feature>
<dbReference type="HOGENOM" id="CLU_059692_1_0_10"/>
<sequence>MEIYILFLSVLLVFSFLEVFKKANILLQKYLLLSTYLLSVFLVGLRWRTGTDWEPYKEVFENISEYLHKAMYEGTFIMEIGYLFLNYLVRLFTNNYSVFLFLHATIFYYLVIYGLRKITEYPISSYLFLFASSLGMIGSNRQLLTVALVLYCLPMVIARNRWFFGVIVASMSIHLTTILGSVYYFINRKFKWQHIVIVLIVSFFIGFSTLPSILFKSIGFFSDFIHLRTEHYSTAIVLPLSLLGIAKRAIFAVFFLWIRDKVEKVYPYYNLLLNGYLISLALYLLFGSSLSIIVSRGSMYFNIVEGVLLTSILYILKERWQKVVSILVLFVLSIWMMHNSIKVYPDLFKPYKSLWYNQQYERNMY</sequence>
<feature type="transmembrane region" description="Helical" evidence="1">
    <location>
        <begin position="31"/>
        <end position="49"/>
    </location>
</feature>
<dbReference type="Pfam" id="PF14897">
    <property type="entry name" value="EpsG"/>
    <property type="match status" value="1"/>
</dbReference>
<feature type="transmembrane region" description="Helical" evidence="1">
    <location>
        <begin position="70"/>
        <end position="89"/>
    </location>
</feature>
<feature type="transmembrane region" description="Helical" evidence="1">
    <location>
        <begin position="270"/>
        <end position="293"/>
    </location>
</feature>
<feature type="transmembrane region" description="Helical" evidence="1">
    <location>
        <begin position="235"/>
        <end position="258"/>
    </location>
</feature>
<dbReference type="AlphaFoldDB" id="C7M4A6"/>
<keyword evidence="1" id="KW-1133">Transmembrane helix</keyword>
<protein>
    <recommendedName>
        <fullName evidence="4">EpsG family protein</fullName>
    </recommendedName>
</protein>
<accession>C7M4A6</accession>
<feature type="transmembrane region" description="Helical" evidence="1">
    <location>
        <begin position="299"/>
        <end position="316"/>
    </location>
</feature>
<keyword evidence="1" id="KW-0472">Membrane</keyword>
<feature type="transmembrane region" description="Helical" evidence="1">
    <location>
        <begin position="195"/>
        <end position="215"/>
    </location>
</feature>
<feature type="transmembrane region" description="Helical" evidence="1">
    <location>
        <begin position="127"/>
        <end position="150"/>
    </location>
</feature>
<feature type="transmembrane region" description="Helical" evidence="1">
    <location>
        <begin position="162"/>
        <end position="186"/>
    </location>
</feature>
<dbReference type="KEGG" id="coc:Coch_1106"/>
<evidence type="ECO:0000313" key="2">
    <source>
        <dbReference type="EMBL" id="ACU92661.1"/>
    </source>
</evidence>
<dbReference type="STRING" id="521097.Coch_1106"/>
<evidence type="ECO:0000256" key="1">
    <source>
        <dbReference type="SAM" id="Phobius"/>
    </source>
</evidence>
<proteinExistence type="predicted"/>
<dbReference type="InterPro" id="IPR049458">
    <property type="entry name" value="EpsG-like"/>
</dbReference>
<keyword evidence="3" id="KW-1185">Reference proteome</keyword>
<dbReference type="Proteomes" id="UP000006650">
    <property type="component" value="Chromosome"/>
</dbReference>
<reference evidence="2 3" key="1">
    <citation type="journal article" date="2009" name="Stand. Genomic Sci.">
        <title>Complete genome sequence of Capnocytophaga ochracea type strain (VPI 2845).</title>
        <authorList>
            <person name="Mavrommatis K."/>
            <person name="Gronow S."/>
            <person name="Saunders E."/>
            <person name="Land M."/>
            <person name="Lapidus A."/>
            <person name="Copeland A."/>
            <person name="Glavina Del Rio T."/>
            <person name="Nolan M."/>
            <person name="Lucas S."/>
            <person name="Chen F."/>
            <person name="Tice H."/>
            <person name="Cheng J.F."/>
            <person name="Bruce D."/>
            <person name="Goodwin L."/>
            <person name="Pitluck S."/>
            <person name="Pati A."/>
            <person name="Ivanova N."/>
            <person name="Chen A."/>
            <person name="Palaniappan K."/>
            <person name="Chain P."/>
            <person name="Hauser L."/>
            <person name="Chang Y.J."/>
            <person name="Jeffries C.D."/>
            <person name="Brettin T."/>
            <person name="Detter J.C."/>
            <person name="Han C."/>
            <person name="Bristow J."/>
            <person name="Goker M."/>
            <person name="Rohde M."/>
            <person name="Eisen J.A."/>
            <person name="Markowitz V."/>
            <person name="Kyrpides N.C."/>
            <person name="Klenk H.P."/>
            <person name="Hugenholtz P."/>
        </authorList>
    </citation>
    <scope>NUCLEOTIDE SEQUENCE [LARGE SCALE GENOMIC DNA]</scope>
    <source>
        <strain evidence="3">ATCC 27872 / DSM 7271 / JCM 12966 / VPI 2845</strain>
    </source>
</reference>
<dbReference type="EMBL" id="CP001632">
    <property type="protein sequence ID" value="ACU92661.1"/>
    <property type="molecule type" value="Genomic_DNA"/>
</dbReference>
<organism evidence="2 3">
    <name type="scientific">Capnocytophaga ochracea (strain ATCC 27872 / DSM 7271 / CCUG 9716 / JCM 12966 / NCTC 12371 / SS31 / VPI 2845)</name>
    <name type="common">Bacteroides ochraceus</name>
    <dbReference type="NCBI Taxonomy" id="521097"/>
    <lineage>
        <taxon>Bacteria</taxon>
        <taxon>Pseudomonadati</taxon>
        <taxon>Bacteroidota</taxon>
        <taxon>Flavobacteriia</taxon>
        <taxon>Flavobacteriales</taxon>
        <taxon>Flavobacteriaceae</taxon>
        <taxon>Capnocytophaga</taxon>
    </lineage>
</organism>
<feature type="transmembrane region" description="Helical" evidence="1">
    <location>
        <begin position="323"/>
        <end position="341"/>
    </location>
</feature>
<dbReference type="eggNOG" id="ENOG5032SXY">
    <property type="taxonomic scope" value="Bacteria"/>
</dbReference>
<evidence type="ECO:0000313" key="3">
    <source>
        <dbReference type="Proteomes" id="UP000006650"/>
    </source>
</evidence>
<gene>
    <name evidence="2" type="ordered locus">Coch_1106</name>
</gene>